<evidence type="ECO:0000256" key="7">
    <source>
        <dbReference type="ARBA" id="ARBA00022989"/>
    </source>
</evidence>
<dbReference type="GO" id="GO:0042941">
    <property type="term" value="P:D-alanine transmembrane transport"/>
    <property type="evidence" value="ECO:0007669"/>
    <property type="project" value="TreeGrafter"/>
</dbReference>
<dbReference type="OrthoDB" id="9807115at2"/>
<dbReference type="AlphaFoldDB" id="A0A411YKS1"/>
<dbReference type="InterPro" id="IPR001851">
    <property type="entry name" value="ABC_transp_permease"/>
</dbReference>
<evidence type="ECO:0000256" key="5">
    <source>
        <dbReference type="ARBA" id="ARBA00022692"/>
    </source>
</evidence>
<comment type="similarity">
    <text evidence="9">Belongs to the binding-protein-dependent transport system permease family. LivHM subfamily.</text>
</comment>
<evidence type="ECO:0000313" key="11">
    <source>
        <dbReference type="EMBL" id="QBI21792.1"/>
    </source>
</evidence>
<dbReference type="KEGG" id="erz:ER308_21020"/>
<dbReference type="RefSeq" id="WP_131156783.1">
    <property type="nucleotide sequence ID" value="NZ_CP036402.1"/>
</dbReference>
<feature type="transmembrane region" description="Helical" evidence="10">
    <location>
        <begin position="346"/>
        <end position="367"/>
    </location>
</feature>
<dbReference type="CDD" id="cd06582">
    <property type="entry name" value="TM_PBP1_LivH_like"/>
    <property type="match status" value="1"/>
</dbReference>
<dbReference type="GO" id="GO:0015192">
    <property type="term" value="F:L-phenylalanine transmembrane transporter activity"/>
    <property type="evidence" value="ECO:0007669"/>
    <property type="project" value="TreeGrafter"/>
</dbReference>
<dbReference type="GO" id="GO:0015808">
    <property type="term" value="P:L-alanine transport"/>
    <property type="evidence" value="ECO:0007669"/>
    <property type="project" value="TreeGrafter"/>
</dbReference>
<sequence length="448" mass="47555">MRGRSLHRMPAVSDRLAAVLPGTAEPTNRRLILVGLLIMLLLGITQAGWFTAALADDGEGARGTLRVDGDPIAEVEITAVDEGGAEVASTSSDDSGSWELELPGPGTYDIVLDPATLPEELDFEEGESPTDTIEVGEGQTETVLFRLEVEETVVAGTLSRLPQNLLNGVKFGLIVAMTAIGLSLIFGTTRLINFSHGELVSFGAIVAWFLNVAGIHIVPAALLAMLAGAALGGALDHGLWRPLRRRKTGIIQLLVITVGLAFLIRNVLLFAYGGSTRSYAGFAVQESLTFGPFRITPRDLIVLLLSFVVLVLVGLAISRTRIGKAMRAVSDDSNLAETSGIDVQRVILLVWVAGAGLTALGGVFLGLVEGVNYFMGFRLLLLIFAGVILGGLGTAYGAMVGSLVVGIITEVSTIWFSPDIQEMWALLVLIVILLFRPQGILGFRERVG</sequence>
<dbReference type="EMBL" id="CP036402">
    <property type="protein sequence ID" value="QBI21792.1"/>
    <property type="molecule type" value="Genomic_DNA"/>
</dbReference>
<evidence type="ECO:0000256" key="9">
    <source>
        <dbReference type="ARBA" id="ARBA00037998"/>
    </source>
</evidence>
<evidence type="ECO:0000256" key="4">
    <source>
        <dbReference type="ARBA" id="ARBA00022519"/>
    </source>
</evidence>
<keyword evidence="7 10" id="KW-1133">Transmembrane helix</keyword>
<dbReference type="GO" id="GO:0005304">
    <property type="term" value="F:L-valine transmembrane transporter activity"/>
    <property type="evidence" value="ECO:0007669"/>
    <property type="project" value="TreeGrafter"/>
</dbReference>
<evidence type="ECO:0000313" key="12">
    <source>
        <dbReference type="Proteomes" id="UP000291469"/>
    </source>
</evidence>
<keyword evidence="5 10" id="KW-0812">Transmembrane</keyword>
<keyword evidence="8 10" id="KW-0472">Membrane</keyword>
<feature type="transmembrane region" description="Helical" evidence="10">
    <location>
        <begin position="300"/>
        <end position="317"/>
    </location>
</feature>
<dbReference type="PANTHER" id="PTHR11795:SF371">
    <property type="entry name" value="HIGH-AFFINITY BRANCHED-CHAIN AMINO ACID TRANSPORT SYSTEM PERMEASE PROTEIN LIVH"/>
    <property type="match status" value="1"/>
</dbReference>
<comment type="subcellular location">
    <subcellularLocation>
        <location evidence="1">Cell membrane</location>
        <topology evidence="1">Multi-pass membrane protein</topology>
    </subcellularLocation>
</comment>
<gene>
    <name evidence="11" type="ORF">ER308_21020</name>
</gene>
<evidence type="ECO:0000256" key="8">
    <source>
        <dbReference type="ARBA" id="ARBA00023136"/>
    </source>
</evidence>
<feature type="transmembrane region" description="Helical" evidence="10">
    <location>
        <begin position="251"/>
        <end position="272"/>
    </location>
</feature>
<keyword evidence="3" id="KW-1003">Cell membrane</keyword>
<dbReference type="PANTHER" id="PTHR11795">
    <property type="entry name" value="BRANCHED-CHAIN AMINO ACID TRANSPORT SYSTEM PERMEASE PROTEIN LIVH"/>
    <property type="match status" value="1"/>
</dbReference>
<dbReference type="InterPro" id="IPR052157">
    <property type="entry name" value="BCAA_transport_permease"/>
</dbReference>
<dbReference type="GO" id="GO:0005886">
    <property type="term" value="C:plasma membrane"/>
    <property type="evidence" value="ECO:0007669"/>
    <property type="project" value="UniProtKB-SubCell"/>
</dbReference>
<evidence type="ECO:0000256" key="10">
    <source>
        <dbReference type="SAM" id="Phobius"/>
    </source>
</evidence>
<organism evidence="11 12">
    <name type="scientific">Egibacter rhizosphaerae</name>
    <dbReference type="NCBI Taxonomy" id="1670831"/>
    <lineage>
        <taxon>Bacteria</taxon>
        <taxon>Bacillati</taxon>
        <taxon>Actinomycetota</taxon>
        <taxon>Nitriliruptoria</taxon>
        <taxon>Egibacterales</taxon>
        <taxon>Egibacteraceae</taxon>
        <taxon>Egibacter</taxon>
    </lineage>
</organism>
<evidence type="ECO:0000256" key="6">
    <source>
        <dbReference type="ARBA" id="ARBA00022970"/>
    </source>
</evidence>
<evidence type="ECO:0000256" key="1">
    <source>
        <dbReference type="ARBA" id="ARBA00004651"/>
    </source>
</evidence>
<dbReference type="GO" id="GO:0015190">
    <property type="term" value="F:L-leucine transmembrane transporter activity"/>
    <property type="evidence" value="ECO:0007669"/>
    <property type="project" value="TreeGrafter"/>
</dbReference>
<dbReference type="Pfam" id="PF02653">
    <property type="entry name" value="BPD_transp_2"/>
    <property type="match status" value="1"/>
</dbReference>
<protein>
    <submittedName>
        <fullName evidence="11">Branched-chain amino acid ABC transporter permease</fullName>
    </submittedName>
</protein>
<evidence type="ECO:0000256" key="2">
    <source>
        <dbReference type="ARBA" id="ARBA00022448"/>
    </source>
</evidence>
<proteinExistence type="inferred from homology"/>
<accession>A0A411YKS1</accession>
<dbReference type="GO" id="GO:0015188">
    <property type="term" value="F:L-isoleucine transmembrane transporter activity"/>
    <property type="evidence" value="ECO:0007669"/>
    <property type="project" value="TreeGrafter"/>
</dbReference>
<dbReference type="GO" id="GO:1903806">
    <property type="term" value="P:L-isoleucine import across plasma membrane"/>
    <property type="evidence" value="ECO:0007669"/>
    <property type="project" value="TreeGrafter"/>
</dbReference>
<keyword evidence="12" id="KW-1185">Reference proteome</keyword>
<feature type="transmembrane region" description="Helical" evidence="10">
    <location>
        <begin position="423"/>
        <end position="443"/>
    </location>
</feature>
<name>A0A411YKS1_9ACTN</name>
<reference evidence="11 12" key="1">
    <citation type="submission" date="2019-01" db="EMBL/GenBank/DDBJ databases">
        <title>Egibacter rhizosphaerae EGI 80759T.</title>
        <authorList>
            <person name="Chen D.-D."/>
            <person name="Tian Y."/>
            <person name="Jiao J.-Y."/>
            <person name="Zhang X.-T."/>
            <person name="Zhang Y.-G."/>
            <person name="Zhang Y."/>
            <person name="Xiao M."/>
            <person name="Shu W.-S."/>
            <person name="Li W.-J."/>
        </authorList>
    </citation>
    <scope>NUCLEOTIDE SEQUENCE [LARGE SCALE GENOMIC DNA]</scope>
    <source>
        <strain evidence="11 12">EGI 80759</strain>
    </source>
</reference>
<evidence type="ECO:0000256" key="3">
    <source>
        <dbReference type="ARBA" id="ARBA00022475"/>
    </source>
</evidence>
<feature type="transmembrane region" description="Helical" evidence="10">
    <location>
        <begin position="31"/>
        <end position="55"/>
    </location>
</feature>
<feature type="transmembrane region" description="Helical" evidence="10">
    <location>
        <begin position="168"/>
        <end position="187"/>
    </location>
</feature>
<keyword evidence="4" id="KW-0997">Cell inner membrane</keyword>
<feature type="transmembrane region" description="Helical" evidence="10">
    <location>
        <begin position="373"/>
        <end position="392"/>
    </location>
</feature>
<keyword evidence="6" id="KW-0029">Amino-acid transport</keyword>
<keyword evidence="2" id="KW-0813">Transport</keyword>
<dbReference type="Proteomes" id="UP000291469">
    <property type="component" value="Chromosome"/>
</dbReference>